<dbReference type="EMBL" id="QXFI01000013">
    <property type="protein sequence ID" value="RIV46031.1"/>
    <property type="molecule type" value="Genomic_DNA"/>
</dbReference>
<evidence type="ECO:0000313" key="5">
    <source>
        <dbReference type="Proteomes" id="UP000321621"/>
    </source>
</evidence>
<evidence type="ECO:0000313" key="2">
    <source>
        <dbReference type="EMBL" id="RIV46031.1"/>
    </source>
</evidence>
<comment type="caution">
    <text evidence="2">The sequence shown here is derived from an EMBL/GenBank/DDBJ whole genome shotgun (WGS) entry which is preliminary data.</text>
</comment>
<gene>
    <name evidence="2" type="ORF">D2V05_05550</name>
    <name evidence="3" type="ORF">FQ017_05505</name>
</gene>
<name>A0A3A1NNY0_9FLAO</name>
<feature type="chain" id="PRO_5017442967" evidence="1">
    <location>
        <begin position="20"/>
        <end position="254"/>
    </location>
</feature>
<dbReference type="RefSeq" id="WP_119646508.1">
    <property type="nucleotide sequence ID" value="NZ_QXFI01000013.1"/>
</dbReference>
<keyword evidence="1" id="KW-0732">Signal</keyword>
<organism evidence="2 4">
    <name type="scientific">Flagellimonas pelagia</name>
    <dbReference type="NCBI Taxonomy" id="2306998"/>
    <lineage>
        <taxon>Bacteria</taxon>
        <taxon>Pseudomonadati</taxon>
        <taxon>Bacteroidota</taxon>
        <taxon>Flavobacteriia</taxon>
        <taxon>Flavobacteriales</taxon>
        <taxon>Flavobacteriaceae</taxon>
        <taxon>Flagellimonas</taxon>
    </lineage>
</organism>
<dbReference type="EMBL" id="VNWK01000013">
    <property type="protein sequence ID" value="TXJ98799.1"/>
    <property type="molecule type" value="Genomic_DNA"/>
</dbReference>
<accession>A0A3A1NNY0</accession>
<reference evidence="3 5" key="2">
    <citation type="submission" date="2019-07" db="EMBL/GenBank/DDBJ databases">
        <title>Draft genome of two Muricauda strains isolated from deep sea.</title>
        <authorList>
            <person name="Sun C."/>
        </authorList>
    </citation>
    <scope>NUCLEOTIDE SEQUENCE [LARGE SCALE GENOMIC DNA]</scope>
    <source>
        <strain evidence="3 5">72</strain>
    </source>
</reference>
<evidence type="ECO:0000313" key="3">
    <source>
        <dbReference type="EMBL" id="TXJ98799.1"/>
    </source>
</evidence>
<evidence type="ECO:0000313" key="4">
    <source>
        <dbReference type="Proteomes" id="UP000266691"/>
    </source>
</evidence>
<dbReference type="AlphaFoldDB" id="A0A3A1NNY0"/>
<protein>
    <submittedName>
        <fullName evidence="2">Uncharacterized protein</fullName>
    </submittedName>
</protein>
<evidence type="ECO:0000256" key="1">
    <source>
        <dbReference type="SAM" id="SignalP"/>
    </source>
</evidence>
<feature type="signal peptide" evidence="1">
    <location>
        <begin position="1"/>
        <end position="19"/>
    </location>
</feature>
<dbReference type="Proteomes" id="UP000266691">
    <property type="component" value="Unassembled WGS sequence"/>
</dbReference>
<dbReference type="Proteomes" id="UP000321621">
    <property type="component" value="Unassembled WGS sequence"/>
</dbReference>
<reference evidence="2 4" key="1">
    <citation type="submission" date="2018-08" db="EMBL/GenBank/DDBJ databases">
        <title>Proposal of Muricauda 72 sp.nov. and Muricauda NH166 sp.nov., isolated from seawater.</title>
        <authorList>
            <person name="Cheng H."/>
            <person name="Wu Y.-H."/>
            <person name="Guo L.-L."/>
            <person name="Xu X.-W."/>
        </authorList>
    </citation>
    <scope>NUCLEOTIDE SEQUENCE [LARGE SCALE GENOMIC DNA]</scope>
    <source>
        <strain evidence="2 4">72</strain>
    </source>
</reference>
<keyword evidence="5" id="KW-1185">Reference proteome</keyword>
<dbReference type="OrthoDB" id="9770889at2"/>
<sequence>MKRSVLFAVLFSLSLHAFAIDTKLMVRAKAKDAKFVGSSIGGAHIIVRNTINGQILAEGITTGSTGNTGLIMKTPKDRFAQLADDKTAGFLAVVDISEPTFVRVEVISPISRKNAQVHASTELWLIPGKDILGDGVVLEIPGFVIDILTPNTHQYIPLESIKSTGLDVKANIVMMCGCPIEKGGIWDSEVMEVKAVVKKDGQVFGELTLANPSRNLFEGNVKIDGAGSYQVLVYAYNPTTGNTGVDIINCVVTE</sequence>
<proteinExistence type="predicted"/>